<dbReference type="InterPro" id="IPR056861">
    <property type="entry name" value="HMCN1-like_VWA"/>
</dbReference>
<sequence length="553" mass="63666">MKNIRYKYLFVILSVVFISTLENLYGQIAVNTYSLEINTNDIEIVKYINGYQIYLKKKPNVYGYRIQLKRQDGLNSYIYIDNSGNTNSIIRIRESDYHYKIGEVFKVFIPQNVYLDNRNNNSLFTLRDNITLILEAYDINNNTLINNEIILKANNTEASTPTITLRNVEKEGDLYAFYLYYSGGDNGEYAFYVREGKTNTSYKLIDTSYGNTGNYDSSGIILEDTFNRVLGKKLYIKAYFKQLPEDRYLSFNVFNTQGESFTYPIDYVIETTNVKQEVTPPQMPSGGNEGPVKIRPRDRVIETSTNTIIVKKDAAPPTKESNEIKILSSANIVEKPVINEKSAAEENFNYNLEAMNNLNNASKSFNTPNNYVKNADELSDKFKSIIKRYKDEGSMDLVIVLDTTESMHPYLKTIKRDIRGMVTELFDAHKYSRVGFLLYRDVKDTYLTKKIDFSDNINFINREVNYFYAAGGGDKAEPMYEALQEALETFDYINQKRLVIVLTDAPAKVIGRANLDLNLSTAKTKNVTVEFILASEIEEEEDFSDDYLYFLNF</sequence>
<comment type="subcellular location">
    <subcellularLocation>
        <location evidence="1">Secreted</location>
    </subcellularLocation>
</comment>
<dbReference type="CDD" id="cd00198">
    <property type="entry name" value="vWFA"/>
    <property type="match status" value="1"/>
</dbReference>
<proteinExistence type="predicted"/>
<evidence type="ECO:0000259" key="4">
    <source>
        <dbReference type="PROSITE" id="PS50234"/>
    </source>
</evidence>
<dbReference type="Gene3D" id="3.40.50.410">
    <property type="entry name" value="von Willebrand factor, type A domain"/>
    <property type="match status" value="1"/>
</dbReference>
<dbReference type="GO" id="GO:0004674">
    <property type="term" value="F:protein serine/threonine kinase activity"/>
    <property type="evidence" value="ECO:0007669"/>
    <property type="project" value="TreeGrafter"/>
</dbReference>
<evidence type="ECO:0000256" key="3">
    <source>
        <dbReference type="ARBA" id="ARBA00022729"/>
    </source>
</evidence>
<dbReference type="AlphaFoldDB" id="A0A0G4K8D3"/>
<dbReference type="EMBL" id="CVLB01000001">
    <property type="protein sequence ID" value="CRF34106.1"/>
    <property type="molecule type" value="Genomic_DNA"/>
</dbReference>
<evidence type="ECO:0000313" key="5">
    <source>
        <dbReference type="EMBL" id="CRF34106.1"/>
    </source>
</evidence>
<keyword evidence="2" id="KW-0964">Secreted</keyword>
<keyword evidence="6" id="KW-1185">Reference proteome</keyword>
<dbReference type="PANTHER" id="PTHR47763">
    <property type="entry name" value="ALPHA-PROTEIN KINASE VWKA"/>
    <property type="match status" value="1"/>
</dbReference>
<dbReference type="Pfam" id="PF25106">
    <property type="entry name" value="VWA_4"/>
    <property type="match status" value="1"/>
</dbReference>
<dbReference type="PANTHER" id="PTHR47763:SF1">
    <property type="entry name" value="DUF659 DOMAIN-CONTAINING PROTEIN"/>
    <property type="match status" value="1"/>
</dbReference>
<gene>
    <name evidence="5" type="ORF">BRSU_1881</name>
</gene>
<dbReference type="InterPro" id="IPR052969">
    <property type="entry name" value="Thr-specific_kinase-like"/>
</dbReference>
<feature type="domain" description="VWFA" evidence="4">
    <location>
        <begin position="396"/>
        <end position="532"/>
    </location>
</feature>
<dbReference type="Proteomes" id="UP000043763">
    <property type="component" value="Unassembled WGS sequence"/>
</dbReference>
<name>A0A0G4K8D3_9SPIR</name>
<accession>A0A0G4K8D3</accession>
<evidence type="ECO:0000256" key="2">
    <source>
        <dbReference type="ARBA" id="ARBA00022525"/>
    </source>
</evidence>
<dbReference type="RefSeq" id="WP_048595041.1">
    <property type="nucleotide sequence ID" value="NZ_CVLB01000001.1"/>
</dbReference>
<dbReference type="GO" id="GO:0005737">
    <property type="term" value="C:cytoplasm"/>
    <property type="evidence" value="ECO:0007669"/>
    <property type="project" value="TreeGrafter"/>
</dbReference>
<evidence type="ECO:0000313" key="6">
    <source>
        <dbReference type="Proteomes" id="UP000043763"/>
    </source>
</evidence>
<reference evidence="6" key="1">
    <citation type="submission" date="2015-04" db="EMBL/GenBank/DDBJ databases">
        <authorList>
            <person name="Mushtaq Mamoona"/>
        </authorList>
    </citation>
    <scope>NUCLEOTIDE SEQUENCE [LARGE SCALE GENOMIC DNA]</scope>
    <source>
        <strain evidence="6">AN4859/03</strain>
    </source>
</reference>
<dbReference type="SUPFAM" id="SSF53300">
    <property type="entry name" value="vWA-like"/>
    <property type="match status" value="1"/>
</dbReference>
<dbReference type="InterPro" id="IPR036465">
    <property type="entry name" value="vWFA_dom_sf"/>
</dbReference>
<keyword evidence="3" id="KW-0732">Signal</keyword>
<evidence type="ECO:0000256" key="1">
    <source>
        <dbReference type="ARBA" id="ARBA00004613"/>
    </source>
</evidence>
<dbReference type="OrthoDB" id="308811at2"/>
<organism evidence="5 6">
    <name type="scientific">Brachyspira suanatina</name>
    <dbReference type="NCBI Taxonomy" id="381802"/>
    <lineage>
        <taxon>Bacteria</taxon>
        <taxon>Pseudomonadati</taxon>
        <taxon>Spirochaetota</taxon>
        <taxon>Spirochaetia</taxon>
        <taxon>Brachyspirales</taxon>
        <taxon>Brachyspiraceae</taxon>
        <taxon>Brachyspira</taxon>
    </lineage>
</organism>
<protein>
    <recommendedName>
        <fullName evidence="4">VWFA domain-containing protein</fullName>
    </recommendedName>
</protein>
<dbReference type="PROSITE" id="PS50234">
    <property type="entry name" value="VWFA"/>
    <property type="match status" value="1"/>
</dbReference>
<dbReference type="InterPro" id="IPR002035">
    <property type="entry name" value="VWF_A"/>
</dbReference>